<reference evidence="2" key="1">
    <citation type="submission" date="2018-06" db="EMBL/GenBank/DDBJ databases">
        <authorList>
            <person name="Martinez Ocampo F."/>
            <person name="Quiroz Castaneda R.E."/>
            <person name="Rojas Lopez X."/>
        </authorList>
    </citation>
    <scope>NUCLEOTIDE SEQUENCE [LARGE SCALE GENOMIC DNA]</scope>
    <source>
        <strain evidence="2">INIFAP02</strain>
    </source>
</reference>
<comment type="caution">
    <text evidence="1">The sequence shown here is derived from an EMBL/GenBank/DDBJ whole genome shotgun (WGS) entry which is preliminary data.</text>
</comment>
<dbReference type="OrthoDB" id="9870509at2"/>
<name>A0A328PJX2_9MOLU</name>
<gene>
    <name evidence="1" type="ORF">DNK47_01420</name>
</gene>
<evidence type="ECO:0000313" key="1">
    <source>
        <dbReference type="EMBL" id="RAO95132.1"/>
    </source>
</evidence>
<keyword evidence="2" id="KW-1185">Reference proteome</keyword>
<dbReference type="RefSeq" id="WP_112665273.1">
    <property type="nucleotide sequence ID" value="NZ_QKVO01000003.1"/>
</dbReference>
<dbReference type="Proteomes" id="UP000249762">
    <property type="component" value="Unassembled WGS sequence"/>
</dbReference>
<accession>A0A328PJX2</accession>
<evidence type="ECO:0000313" key="2">
    <source>
        <dbReference type="Proteomes" id="UP000249762"/>
    </source>
</evidence>
<proteinExistence type="predicted"/>
<protein>
    <submittedName>
        <fullName evidence="1">Uncharacterized protein</fullName>
    </submittedName>
</protein>
<dbReference type="EMBL" id="QKVO01000003">
    <property type="protein sequence ID" value="RAO95132.1"/>
    <property type="molecule type" value="Genomic_DNA"/>
</dbReference>
<dbReference type="AlphaFoldDB" id="A0A328PJX2"/>
<organism evidence="1 2">
    <name type="scientific">Mycoplasma wenyonii</name>
    <dbReference type="NCBI Taxonomy" id="65123"/>
    <lineage>
        <taxon>Bacteria</taxon>
        <taxon>Bacillati</taxon>
        <taxon>Mycoplasmatota</taxon>
        <taxon>Mollicutes</taxon>
        <taxon>Mycoplasmataceae</taxon>
        <taxon>Mycoplasma</taxon>
    </lineage>
</organism>
<sequence>MKYLAEDKKHKVPYFTSATEIKNLSYQAQRDILIVELIGGGIKESLKVFPQEFKNLKPDYSLELSKDCKWDNSKLKGTGTPLSCRKEKNGEFMDISLEKNSKLRIPEFIIS</sequence>